<dbReference type="InterPro" id="IPR001387">
    <property type="entry name" value="Cro/C1-type_HTH"/>
</dbReference>
<dbReference type="STRING" id="640132.Srot_3046"/>
<dbReference type="GO" id="GO:0003700">
    <property type="term" value="F:DNA-binding transcription factor activity"/>
    <property type="evidence" value="ECO:0007669"/>
    <property type="project" value="TreeGrafter"/>
</dbReference>
<evidence type="ECO:0000259" key="2">
    <source>
        <dbReference type="PROSITE" id="PS50943"/>
    </source>
</evidence>
<dbReference type="EMBL" id="CP001958">
    <property type="protein sequence ID" value="ADG99470.1"/>
    <property type="molecule type" value="Genomic_DNA"/>
</dbReference>
<evidence type="ECO:0000313" key="4">
    <source>
        <dbReference type="Proteomes" id="UP000002247"/>
    </source>
</evidence>
<reference evidence="3 4" key="1">
    <citation type="journal article" date="2010" name="Stand. Genomic Sci.">
        <title>Complete genome sequence of Segniliparus rotundus type strain (CDC 1076).</title>
        <authorList>
            <person name="Sikorski J."/>
            <person name="Lapidus A."/>
            <person name="Copeland A."/>
            <person name="Misra M."/>
            <person name="Glavina Del Rio T."/>
            <person name="Nolan M."/>
            <person name="Lucas S."/>
            <person name="Chen F."/>
            <person name="Tice H."/>
            <person name="Cheng J.F."/>
            <person name="Jando M."/>
            <person name="Schneider S."/>
            <person name="Bruce D."/>
            <person name="Goodwin L."/>
            <person name="Pitluck S."/>
            <person name="Liolios K."/>
            <person name="Mikhailova N."/>
            <person name="Pati A."/>
            <person name="Ivanova N."/>
            <person name="Mavromatis K."/>
            <person name="Chen A."/>
            <person name="Palaniappan K."/>
            <person name="Chertkov O."/>
            <person name="Land M."/>
            <person name="Hauser L."/>
            <person name="Chang Y.J."/>
            <person name="Jeffries C.D."/>
            <person name="Brettin T."/>
            <person name="Detter J.C."/>
            <person name="Han C."/>
            <person name="Rohde M."/>
            <person name="Goker M."/>
            <person name="Bristow J."/>
            <person name="Eisen J.A."/>
            <person name="Markowitz V."/>
            <person name="Hugenholtz P."/>
            <person name="Kyrpides N.C."/>
            <person name="Klenk H.P."/>
        </authorList>
    </citation>
    <scope>NUCLEOTIDE SEQUENCE [LARGE SCALE GENOMIC DNA]</scope>
    <source>
        <strain evidence="4">ATCC BAA-972 / CDC 1076 / CIP 108378 / DSM 44985 / JCM 13578</strain>
    </source>
</reference>
<gene>
    <name evidence="3" type="ordered locus">Srot_3046</name>
</gene>
<dbReference type="PANTHER" id="PTHR46797:SF1">
    <property type="entry name" value="METHYLPHOSPHONATE SYNTHASE"/>
    <property type="match status" value="1"/>
</dbReference>
<dbReference type="PROSITE" id="PS50943">
    <property type="entry name" value="HTH_CROC1"/>
    <property type="match status" value="2"/>
</dbReference>
<accession>D6ZEJ4</accession>
<dbReference type="eggNOG" id="COG1396">
    <property type="taxonomic scope" value="Bacteria"/>
</dbReference>
<dbReference type="RefSeq" id="WP_013139917.1">
    <property type="nucleotide sequence ID" value="NC_014168.1"/>
</dbReference>
<dbReference type="CDD" id="cd00093">
    <property type="entry name" value="HTH_XRE"/>
    <property type="match status" value="2"/>
</dbReference>
<dbReference type="Proteomes" id="UP000002247">
    <property type="component" value="Chromosome"/>
</dbReference>
<dbReference type="SUPFAM" id="SSF47413">
    <property type="entry name" value="lambda repressor-like DNA-binding domains"/>
    <property type="match status" value="2"/>
</dbReference>
<feature type="domain" description="HTH cro/C1-type" evidence="2">
    <location>
        <begin position="14"/>
        <end position="68"/>
    </location>
</feature>
<dbReference type="GO" id="GO:0003677">
    <property type="term" value="F:DNA binding"/>
    <property type="evidence" value="ECO:0007669"/>
    <property type="project" value="UniProtKB-KW"/>
</dbReference>
<organism evidence="3 4">
    <name type="scientific">Segniliparus rotundus (strain ATCC BAA-972 / CDC 1076 / CIP 108378 / DSM 44985 / JCM 13578)</name>
    <dbReference type="NCBI Taxonomy" id="640132"/>
    <lineage>
        <taxon>Bacteria</taxon>
        <taxon>Bacillati</taxon>
        <taxon>Actinomycetota</taxon>
        <taxon>Actinomycetes</taxon>
        <taxon>Mycobacteriales</taxon>
        <taxon>Segniliparaceae</taxon>
        <taxon>Segniliparus</taxon>
    </lineage>
</organism>
<dbReference type="AlphaFoldDB" id="D6ZEJ4"/>
<dbReference type="KEGG" id="srt:Srot_3046"/>
<dbReference type="GO" id="GO:0005829">
    <property type="term" value="C:cytosol"/>
    <property type="evidence" value="ECO:0007669"/>
    <property type="project" value="TreeGrafter"/>
</dbReference>
<dbReference type="PANTHER" id="PTHR46797">
    <property type="entry name" value="HTH-TYPE TRANSCRIPTIONAL REGULATOR"/>
    <property type="match status" value="1"/>
</dbReference>
<name>D6ZEJ4_SEGRD</name>
<evidence type="ECO:0000313" key="3">
    <source>
        <dbReference type="EMBL" id="ADG99470.1"/>
    </source>
</evidence>
<dbReference type="InterPro" id="IPR050807">
    <property type="entry name" value="TransReg_Diox_bact_type"/>
</dbReference>
<dbReference type="Pfam" id="PF01381">
    <property type="entry name" value="HTH_3"/>
    <property type="match status" value="2"/>
</dbReference>
<protein>
    <submittedName>
        <fullName evidence="3">Transcriptional regulator, XRE family</fullName>
    </submittedName>
</protein>
<dbReference type="SMART" id="SM00530">
    <property type="entry name" value="HTH_XRE"/>
    <property type="match status" value="2"/>
</dbReference>
<dbReference type="InterPro" id="IPR010982">
    <property type="entry name" value="Lambda_DNA-bd_dom_sf"/>
</dbReference>
<proteinExistence type="predicted"/>
<keyword evidence="1" id="KW-0238">DNA-binding</keyword>
<dbReference type="Gene3D" id="1.10.260.40">
    <property type="entry name" value="lambda repressor-like DNA-binding domains"/>
    <property type="match status" value="2"/>
</dbReference>
<dbReference type="HOGENOM" id="CLU_118112_0_0_11"/>
<keyword evidence="4" id="KW-1185">Reference proteome</keyword>
<dbReference type="OrthoDB" id="4724865at2"/>
<feature type="domain" description="HTH cro/C1-type" evidence="2">
    <location>
        <begin position="78"/>
        <end position="132"/>
    </location>
</feature>
<sequence>MVERAIRGLDLDALVRAREKRRMTRADLARLTGLSTSTIQKWESGATSPNIETLAKAAAALGVPMRRIIKVPTKRRTLADWRRLSGLSRTKLARAAGLTTPALAALERGESQLTDEKADRIAPHLKATHAQLHAAWQRARERPPGTPA</sequence>
<evidence type="ECO:0000256" key="1">
    <source>
        <dbReference type="ARBA" id="ARBA00023125"/>
    </source>
</evidence>